<feature type="transmembrane region" description="Helical" evidence="1">
    <location>
        <begin position="52"/>
        <end position="71"/>
    </location>
</feature>
<comment type="caution">
    <text evidence="2">The sequence shown here is derived from an EMBL/GenBank/DDBJ whole genome shotgun (WGS) entry which is preliminary data.</text>
</comment>
<keyword evidence="1" id="KW-1133">Transmembrane helix</keyword>
<evidence type="ECO:0000313" key="3">
    <source>
        <dbReference type="Proteomes" id="UP000282674"/>
    </source>
</evidence>
<accession>A0A3M2LQR9</accession>
<feature type="transmembrane region" description="Helical" evidence="1">
    <location>
        <begin position="16"/>
        <end position="40"/>
    </location>
</feature>
<dbReference type="RefSeq" id="WP_122197670.1">
    <property type="nucleotide sequence ID" value="NZ_JBHSKC010000001.1"/>
</dbReference>
<protein>
    <submittedName>
        <fullName evidence="2">Uncharacterized protein</fullName>
    </submittedName>
</protein>
<sequence>MGGPEQPGESDQGRTLWCAIGEGALGGLLAALLALSFWYLIPVPPPTAAERWLAVIATALLGGIASATGTVRRKPR</sequence>
<reference evidence="2 3" key="1">
    <citation type="submission" date="2018-10" db="EMBL/GenBank/DDBJ databases">
        <title>Isolation from soil.</title>
        <authorList>
            <person name="Hu J."/>
        </authorList>
    </citation>
    <scope>NUCLEOTIDE SEQUENCE [LARGE SCALE GENOMIC DNA]</scope>
    <source>
        <strain evidence="2 3">NEAU-Ht49</strain>
    </source>
</reference>
<keyword evidence="1" id="KW-0472">Membrane</keyword>
<evidence type="ECO:0000313" key="2">
    <source>
        <dbReference type="EMBL" id="RMI39642.1"/>
    </source>
</evidence>
<gene>
    <name evidence="2" type="ORF">EBO15_29190</name>
</gene>
<evidence type="ECO:0000256" key="1">
    <source>
        <dbReference type="SAM" id="Phobius"/>
    </source>
</evidence>
<organism evidence="2 3">
    <name type="scientific">Actinomadura harenae</name>
    <dbReference type="NCBI Taxonomy" id="2483351"/>
    <lineage>
        <taxon>Bacteria</taxon>
        <taxon>Bacillati</taxon>
        <taxon>Actinomycetota</taxon>
        <taxon>Actinomycetes</taxon>
        <taxon>Streptosporangiales</taxon>
        <taxon>Thermomonosporaceae</taxon>
        <taxon>Actinomadura</taxon>
    </lineage>
</organism>
<dbReference type="Proteomes" id="UP000282674">
    <property type="component" value="Unassembled WGS sequence"/>
</dbReference>
<proteinExistence type="predicted"/>
<keyword evidence="3" id="KW-1185">Reference proteome</keyword>
<dbReference type="EMBL" id="RFFG01000064">
    <property type="protein sequence ID" value="RMI39642.1"/>
    <property type="molecule type" value="Genomic_DNA"/>
</dbReference>
<keyword evidence="1" id="KW-0812">Transmembrane</keyword>
<name>A0A3M2LQR9_9ACTN</name>
<dbReference type="AlphaFoldDB" id="A0A3M2LQR9"/>